<evidence type="ECO:0000256" key="4">
    <source>
        <dbReference type="ARBA" id="ARBA00022989"/>
    </source>
</evidence>
<keyword evidence="2" id="KW-0808">Transferase</keyword>
<keyword evidence="5" id="KW-0443">Lipid metabolism</keyword>
<evidence type="ECO:0000256" key="3">
    <source>
        <dbReference type="ARBA" id="ARBA00022692"/>
    </source>
</evidence>
<protein>
    <submittedName>
        <fullName evidence="9">Lysophospholipid acyltransferase family protein</fullName>
    </submittedName>
</protein>
<dbReference type="GO" id="GO:0016746">
    <property type="term" value="F:acyltransferase activity"/>
    <property type="evidence" value="ECO:0007669"/>
    <property type="project" value="UniProtKB-KW"/>
</dbReference>
<name>A0ABZ0HX32_9HYPH</name>
<dbReference type="RefSeq" id="WP_407340538.1">
    <property type="nucleotide sequence ID" value="NZ_CP136862.1"/>
</dbReference>
<dbReference type="CDD" id="cd07989">
    <property type="entry name" value="LPLAT_AGPAT-like"/>
    <property type="match status" value="1"/>
</dbReference>
<keyword evidence="6" id="KW-0472">Membrane</keyword>
<reference evidence="9 10" key="1">
    <citation type="submission" date="2023-10" db="EMBL/GenBank/DDBJ databases">
        <title>Novel methanotroph of the genus Methylocapsa from a subarctic wetland.</title>
        <authorList>
            <person name="Belova S.E."/>
            <person name="Oshkin I.Y."/>
            <person name="Miroshnikov K."/>
            <person name="Dedysh S.N."/>
        </authorList>
    </citation>
    <scope>NUCLEOTIDE SEQUENCE [LARGE SCALE GENOMIC DNA]</scope>
    <source>
        <strain evidence="9 10">RX1</strain>
    </source>
</reference>
<evidence type="ECO:0000313" key="9">
    <source>
        <dbReference type="EMBL" id="WOJ90949.1"/>
    </source>
</evidence>
<feature type="domain" description="Phospholipid/glycerol acyltransferase" evidence="8">
    <location>
        <begin position="66"/>
        <end position="186"/>
    </location>
</feature>
<keyword evidence="3" id="KW-0812">Transmembrane</keyword>
<keyword evidence="10" id="KW-1185">Reference proteome</keyword>
<evidence type="ECO:0000259" key="8">
    <source>
        <dbReference type="SMART" id="SM00563"/>
    </source>
</evidence>
<sequence length="270" mass="29231">MAYLRVTMIGLALIFFLLVAAPLQWVALRRGWPLRLWIPILFGRTLASLLQIKVIAEGRSAPGGPRLLAANHVSWIDILALCSVEPICFLAKKEVGSWPVISAFAQLQETVFVDRKKRKTIPGANSAMAQRMLAGRCALLFPEGTTGDGLTLRKFHSSHFAAARDLLAKAYDVETVSVQPVAIRYSSPSAAWYGDATLLPHLWSVLKGDPIRCDLVFGAPLAYGRDTNRKSMARHVASSIAEMLAAMGAAAEGVCHAEPERDALAATTAL</sequence>
<evidence type="ECO:0000256" key="7">
    <source>
        <dbReference type="ARBA" id="ARBA00023315"/>
    </source>
</evidence>
<comment type="subcellular location">
    <subcellularLocation>
        <location evidence="1">Membrane</location>
    </subcellularLocation>
</comment>
<evidence type="ECO:0000256" key="1">
    <source>
        <dbReference type="ARBA" id="ARBA00004370"/>
    </source>
</evidence>
<accession>A0ABZ0HX32</accession>
<evidence type="ECO:0000256" key="2">
    <source>
        <dbReference type="ARBA" id="ARBA00022679"/>
    </source>
</evidence>
<evidence type="ECO:0000256" key="6">
    <source>
        <dbReference type="ARBA" id="ARBA00023136"/>
    </source>
</evidence>
<dbReference type="Proteomes" id="UP001626536">
    <property type="component" value="Chromosome"/>
</dbReference>
<dbReference type="Pfam" id="PF01553">
    <property type="entry name" value="Acyltransferase"/>
    <property type="match status" value="1"/>
</dbReference>
<dbReference type="InterPro" id="IPR002123">
    <property type="entry name" value="Plipid/glycerol_acylTrfase"/>
</dbReference>
<evidence type="ECO:0000256" key="5">
    <source>
        <dbReference type="ARBA" id="ARBA00023098"/>
    </source>
</evidence>
<dbReference type="SMART" id="SM00563">
    <property type="entry name" value="PlsC"/>
    <property type="match status" value="1"/>
</dbReference>
<keyword evidence="4" id="KW-1133">Transmembrane helix</keyword>
<dbReference type="PANTHER" id="PTHR23063">
    <property type="entry name" value="PHOSPHOLIPID ACYLTRANSFERASE"/>
    <property type="match status" value="1"/>
</dbReference>
<dbReference type="PANTHER" id="PTHR23063:SF52">
    <property type="entry name" value="LYSOPHOSPHATIDYLCHOLINE ACYLTRANSFERASE"/>
    <property type="match status" value="1"/>
</dbReference>
<keyword evidence="7 9" id="KW-0012">Acyltransferase</keyword>
<evidence type="ECO:0000313" key="10">
    <source>
        <dbReference type="Proteomes" id="UP001626536"/>
    </source>
</evidence>
<dbReference type="EMBL" id="CP136862">
    <property type="protein sequence ID" value="WOJ90949.1"/>
    <property type="molecule type" value="Genomic_DNA"/>
</dbReference>
<proteinExistence type="predicted"/>
<organism evidence="9 10">
    <name type="scientific">Methylocapsa polymorpha</name>
    <dbReference type="NCBI Taxonomy" id="3080828"/>
    <lineage>
        <taxon>Bacteria</taxon>
        <taxon>Pseudomonadati</taxon>
        <taxon>Pseudomonadota</taxon>
        <taxon>Alphaproteobacteria</taxon>
        <taxon>Hyphomicrobiales</taxon>
        <taxon>Beijerinckiaceae</taxon>
        <taxon>Methylocapsa</taxon>
    </lineage>
</organism>
<dbReference type="SUPFAM" id="SSF69593">
    <property type="entry name" value="Glycerol-3-phosphate (1)-acyltransferase"/>
    <property type="match status" value="1"/>
</dbReference>
<gene>
    <name evidence="9" type="ORF">RZS28_06595</name>
</gene>